<dbReference type="GO" id="GO:0004612">
    <property type="term" value="F:phosphoenolpyruvate carboxykinase (ATP) activity"/>
    <property type="evidence" value="ECO:0007669"/>
    <property type="project" value="UniProtKB-EC"/>
</dbReference>
<dbReference type="PANTHER" id="PTHR30031:SF0">
    <property type="entry name" value="PHOSPHOENOLPYRUVATE CARBOXYKINASE (ATP)"/>
    <property type="match status" value="1"/>
</dbReference>
<accession>A0AAX2IS15</accession>
<keyword evidence="1" id="KW-0210">Decarboxylase</keyword>
<dbReference type="EC" id="4.1.1.49" evidence="2"/>
<sequence length="227" mass="25208">MDYDNISVTENTRAAYPIDFIDNAVHPSIGKTPNNIFFLTCDAFGVLPPISKLSVGQAMYHFISGYTAKVAGTEAGITEPQTTFSACFGKPFLPLHPTQYADLLGKKLKENNIKVWLINTGWSGGTYGKGERIKLAFTRSMISAVLENKFENVDFVRDAVFGLQMPVECEGVPSEILNPKNTWDDQSAYDEKALHLAEQFVQNFKSFEPFADEEILNGGPIIQNKIK</sequence>
<dbReference type="EMBL" id="UAVR01000024">
    <property type="protein sequence ID" value="SQA92600.1"/>
    <property type="molecule type" value="Genomic_DNA"/>
</dbReference>
<keyword evidence="2" id="KW-0456">Lyase</keyword>
<evidence type="ECO:0000313" key="2">
    <source>
        <dbReference type="EMBL" id="SQA92600.1"/>
    </source>
</evidence>
<organism evidence="2 3">
    <name type="scientific">Chryseobacterium balustinum</name>
    <dbReference type="NCBI Taxonomy" id="246"/>
    <lineage>
        <taxon>Bacteria</taxon>
        <taxon>Pseudomonadati</taxon>
        <taxon>Bacteroidota</taxon>
        <taxon>Flavobacteriia</taxon>
        <taxon>Flavobacteriales</taxon>
        <taxon>Weeksellaceae</taxon>
        <taxon>Chryseobacterium group</taxon>
        <taxon>Chryseobacterium</taxon>
    </lineage>
</organism>
<gene>
    <name evidence="2" type="primary">pckA_2</name>
    <name evidence="2" type="ORF">NCTC11212_04161</name>
</gene>
<proteinExistence type="predicted"/>
<name>A0AAX2IS15_9FLAO</name>
<protein>
    <submittedName>
        <fullName evidence="2">Phosphoenolpyruvate carboxykinase [ATP]</fullName>
        <ecNumber evidence="2">4.1.1.49</ecNumber>
    </submittedName>
</protein>
<dbReference type="Gene3D" id="3.90.228.20">
    <property type="match status" value="1"/>
</dbReference>
<dbReference type="InterPro" id="IPR013035">
    <property type="entry name" value="PEP_carboxykinase_C"/>
</dbReference>
<dbReference type="Proteomes" id="UP000251937">
    <property type="component" value="Unassembled WGS sequence"/>
</dbReference>
<dbReference type="PANTHER" id="PTHR30031">
    <property type="entry name" value="PHOSPHOENOLPYRUVATE CARBOXYKINASE ATP"/>
    <property type="match status" value="1"/>
</dbReference>
<comment type="caution">
    <text evidence="2">The sequence shown here is derived from an EMBL/GenBank/DDBJ whole genome shotgun (WGS) entry which is preliminary data.</text>
</comment>
<dbReference type="GO" id="GO:0005829">
    <property type="term" value="C:cytosol"/>
    <property type="evidence" value="ECO:0007669"/>
    <property type="project" value="TreeGrafter"/>
</dbReference>
<dbReference type="InterPro" id="IPR001272">
    <property type="entry name" value="PEP_carboxykinase_ATP"/>
</dbReference>
<dbReference type="AlphaFoldDB" id="A0AAX2IS15"/>
<dbReference type="Pfam" id="PF01293">
    <property type="entry name" value="PEPCK_ATP"/>
    <property type="match status" value="1"/>
</dbReference>
<dbReference type="SUPFAM" id="SSF53795">
    <property type="entry name" value="PEP carboxykinase-like"/>
    <property type="match status" value="1"/>
</dbReference>
<evidence type="ECO:0000256" key="1">
    <source>
        <dbReference type="ARBA" id="ARBA00022793"/>
    </source>
</evidence>
<reference evidence="2 3" key="1">
    <citation type="submission" date="2018-06" db="EMBL/GenBank/DDBJ databases">
        <authorList>
            <consortium name="Pathogen Informatics"/>
            <person name="Doyle S."/>
        </authorList>
    </citation>
    <scope>NUCLEOTIDE SEQUENCE [LARGE SCALE GENOMIC DNA]</scope>
    <source>
        <strain evidence="2 3">NCTC11212</strain>
    </source>
</reference>
<evidence type="ECO:0000313" key="3">
    <source>
        <dbReference type="Proteomes" id="UP000251937"/>
    </source>
</evidence>
<dbReference type="GO" id="GO:0005524">
    <property type="term" value="F:ATP binding"/>
    <property type="evidence" value="ECO:0007669"/>
    <property type="project" value="InterPro"/>
</dbReference>
<dbReference type="GO" id="GO:0006094">
    <property type="term" value="P:gluconeogenesis"/>
    <property type="evidence" value="ECO:0007669"/>
    <property type="project" value="InterPro"/>
</dbReference>